<keyword evidence="1" id="KW-0812">Transmembrane</keyword>
<feature type="non-terminal residue" evidence="2">
    <location>
        <position position="73"/>
    </location>
</feature>
<keyword evidence="1" id="KW-0472">Membrane</keyword>
<keyword evidence="3" id="KW-1185">Reference proteome</keyword>
<evidence type="ECO:0000256" key="1">
    <source>
        <dbReference type="SAM" id="Phobius"/>
    </source>
</evidence>
<dbReference type="AlphaFoldDB" id="A0A7J9MU06"/>
<sequence length="73" mass="8095">MHSPYSASPPPNGRLVAHNAITARFSYGAITSIGYNSHSSREAAIRDSTLVSYFIFHFLPLNSTFVPSILRHF</sequence>
<accession>A0A7J9MU06</accession>
<evidence type="ECO:0000313" key="2">
    <source>
        <dbReference type="EMBL" id="MBA0874428.1"/>
    </source>
</evidence>
<dbReference type="EMBL" id="JABFAF010000013">
    <property type="protein sequence ID" value="MBA0874428.1"/>
    <property type="molecule type" value="Genomic_DNA"/>
</dbReference>
<name>A0A7J9MU06_GOSSC</name>
<feature type="transmembrane region" description="Helical" evidence="1">
    <location>
        <begin position="50"/>
        <end position="70"/>
    </location>
</feature>
<keyword evidence="1" id="KW-1133">Transmembrane helix</keyword>
<gene>
    <name evidence="2" type="ORF">Goshw_016601</name>
</gene>
<evidence type="ECO:0000313" key="3">
    <source>
        <dbReference type="Proteomes" id="UP000593576"/>
    </source>
</evidence>
<proteinExistence type="predicted"/>
<dbReference type="OrthoDB" id="10302814at2759"/>
<dbReference type="Proteomes" id="UP000593576">
    <property type="component" value="Unassembled WGS sequence"/>
</dbReference>
<organism evidence="2 3">
    <name type="scientific">Gossypium schwendimanii</name>
    <name type="common">Cotton</name>
    <dbReference type="NCBI Taxonomy" id="34291"/>
    <lineage>
        <taxon>Eukaryota</taxon>
        <taxon>Viridiplantae</taxon>
        <taxon>Streptophyta</taxon>
        <taxon>Embryophyta</taxon>
        <taxon>Tracheophyta</taxon>
        <taxon>Spermatophyta</taxon>
        <taxon>Magnoliopsida</taxon>
        <taxon>eudicotyledons</taxon>
        <taxon>Gunneridae</taxon>
        <taxon>Pentapetalae</taxon>
        <taxon>rosids</taxon>
        <taxon>malvids</taxon>
        <taxon>Malvales</taxon>
        <taxon>Malvaceae</taxon>
        <taxon>Malvoideae</taxon>
        <taxon>Gossypium</taxon>
    </lineage>
</organism>
<reference evidence="2 3" key="1">
    <citation type="journal article" date="2019" name="Genome Biol. Evol.">
        <title>Insights into the evolution of the New World diploid cottons (Gossypium, subgenus Houzingenia) based on genome sequencing.</title>
        <authorList>
            <person name="Grover C.E."/>
            <person name="Arick M.A. 2nd"/>
            <person name="Thrash A."/>
            <person name="Conover J.L."/>
            <person name="Sanders W.S."/>
            <person name="Peterson D.G."/>
            <person name="Frelichowski J.E."/>
            <person name="Scheffler J.A."/>
            <person name="Scheffler B.E."/>
            <person name="Wendel J.F."/>
        </authorList>
    </citation>
    <scope>NUCLEOTIDE SEQUENCE [LARGE SCALE GENOMIC DNA]</scope>
    <source>
        <strain evidence="2">1</strain>
        <tissue evidence="2">Leaf</tissue>
    </source>
</reference>
<protein>
    <submittedName>
        <fullName evidence="2">Uncharacterized protein</fullName>
    </submittedName>
</protein>
<comment type="caution">
    <text evidence="2">The sequence shown here is derived from an EMBL/GenBank/DDBJ whole genome shotgun (WGS) entry which is preliminary data.</text>
</comment>